<dbReference type="AlphaFoldDB" id="A0ABD7ZML5"/>
<evidence type="ECO:0000256" key="1">
    <source>
        <dbReference type="ARBA" id="ARBA00022737"/>
    </source>
</evidence>
<organism evidence="3 4">
    <name type="scientific">Bacillus tropicus</name>
    <dbReference type="NCBI Taxonomy" id="2026188"/>
    <lineage>
        <taxon>Bacteria</taxon>
        <taxon>Bacillati</taxon>
        <taxon>Bacillota</taxon>
        <taxon>Bacilli</taxon>
        <taxon>Bacillales</taxon>
        <taxon>Bacillaceae</taxon>
        <taxon>Bacillus</taxon>
        <taxon>Bacillus cereus group</taxon>
    </lineage>
</organism>
<evidence type="ECO:0000313" key="4">
    <source>
        <dbReference type="Proteomes" id="UP001260090"/>
    </source>
</evidence>
<dbReference type="Pfam" id="PF25023">
    <property type="entry name" value="TEN_YD-shell"/>
    <property type="match status" value="1"/>
</dbReference>
<dbReference type="InterPro" id="IPR022385">
    <property type="entry name" value="Rhs_assc_core"/>
</dbReference>
<accession>A0ABD7ZML5</accession>
<dbReference type="EMBL" id="CP119875">
    <property type="protein sequence ID" value="WMY14447.1"/>
    <property type="molecule type" value="Genomic_DNA"/>
</dbReference>
<gene>
    <name evidence="3" type="ORF">P3F89_21180</name>
</gene>
<dbReference type="InterPro" id="IPR056823">
    <property type="entry name" value="TEN-like_YD-shell"/>
</dbReference>
<dbReference type="GeneID" id="93009874"/>
<protein>
    <submittedName>
        <fullName evidence="3">RHS repeat-associated core domain-containing protein</fullName>
    </submittedName>
</protein>
<dbReference type="NCBIfam" id="TIGR03696">
    <property type="entry name" value="Rhs_assc_core"/>
    <property type="match status" value="1"/>
</dbReference>
<name>A0ABD7ZML5_9BACI</name>
<keyword evidence="1" id="KW-0677">Repeat</keyword>
<proteinExistence type="predicted"/>
<evidence type="ECO:0000313" key="3">
    <source>
        <dbReference type="EMBL" id="WMY14447.1"/>
    </source>
</evidence>
<reference evidence="3 4" key="1">
    <citation type="submission" date="2023-03" db="EMBL/GenBank/DDBJ databases">
        <title>Plant growth-promoting bacteria for biocontrol of bacterial wilt in tomato.</title>
        <authorList>
            <person name="Song J."/>
            <person name="Jin Y.J."/>
        </authorList>
    </citation>
    <scope>NUCLEOTIDE SEQUENCE [LARGE SCALE GENOMIC DNA]</scope>
    <source>
        <strain evidence="3 4">T36S-23</strain>
    </source>
</reference>
<feature type="domain" description="Teneurin-like YD-shell" evidence="2">
    <location>
        <begin position="17"/>
        <end position="79"/>
    </location>
</feature>
<dbReference type="RefSeq" id="WP_142309582.1">
    <property type="nucleotide sequence ID" value="NZ_CP119875.1"/>
</dbReference>
<evidence type="ECO:0000259" key="2">
    <source>
        <dbReference type="Pfam" id="PF25023"/>
    </source>
</evidence>
<sequence length="209" mass="23115">MSDEIKKTNSILQLLHGNVVAMTDQNREVVATYEYDSWGNVLKSDVKGIAADNPFGYAGYMYDKEIGMYYLIARYYNPVMMIDPDGHLAWFIPVAVHGARIAAPHVGRFVGKQLAKRAVKQPLKYKNTKAVAGKITGYTKHGINQAISRDGVGVSSKAILNAVKTGKKVIQSGGRTKYTSKQTVVVLNNKGKVITTFAKRTKYTRKGRK</sequence>
<dbReference type="Proteomes" id="UP001260090">
    <property type="component" value="Chromosome"/>
</dbReference>
<dbReference type="Gene3D" id="2.180.10.10">
    <property type="entry name" value="RHS repeat-associated core"/>
    <property type="match status" value="1"/>
</dbReference>